<organism evidence="1 2">
    <name type="scientific">Rhabditophanes sp. KR3021</name>
    <dbReference type="NCBI Taxonomy" id="114890"/>
    <lineage>
        <taxon>Eukaryota</taxon>
        <taxon>Metazoa</taxon>
        <taxon>Ecdysozoa</taxon>
        <taxon>Nematoda</taxon>
        <taxon>Chromadorea</taxon>
        <taxon>Rhabditida</taxon>
        <taxon>Tylenchina</taxon>
        <taxon>Panagrolaimomorpha</taxon>
        <taxon>Strongyloidoidea</taxon>
        <taxon>Alloionematidae</taxon>
        <taxon>Rhabditophanes</taxon>
    </lineage>
</organism>
<reference evidence="2" key="1">
    <citation type="submission" date="2016-11" db="UniProtKB">
        <authorList>
            <consortium name="WormBaseParasite"/>
        </authorList>
    </citation>
    <scope>IDENTIFICATION</scope>
    <source>
        <strain evidence="2">KR3021</strain>
    </source>
</reference>
<proteinExistence type="predicted"/>
<accession>A0AC35U443</accession>
<dbReference type="WBParaSite" id="RSKR_0000695600.1">
    <property type="protein sequence ID" value="RSKR_0000695600.1"/>
    <property type="gene ID" value="RSKR_0000695600"/>
</dbReference>
<dbReference type="Proteomes" id="UP000095286">
    <property type="component" value="Unplaced"/>
</dbReference>
<evidence type="ECO:0000313" key="1">
    <source>
        <dbReference type="Proteomes" id="UP000095286"/>
    </source>
</evidence>
<name>A0AC35U443_9BILA</name>
<evidence type="ECO:0000313" key="2">
    <source>
        <dbReference type="WBParaSite" id="RSKR_0000695600.1"/>
    </source>
</evidence>
<sequence length="83" mass="8848">MTDIQTSTSPPLEECCEKFVSSARSGRRNAMHEYSIEHMEASAHGLTARMGELDTEEGAGPSNGGNRGQDSESGKNSDTLTIS</sequence>
<protein>
    <submittedName>
        <fullName evidence="2">CACTA en-spm transposon protein</fullName>
    </submittedName>
</protein>